<name>B7FW01_PHATC</name>
<comment type="similarity">
    <text evidence="1">Belongs to the TfdA dioxygenase family.</text>
</comment>
<dbReference type="KEGG" id="pti:PHATRDRAFT_34422"/>
<proteinExistence type="inferred from homology"/>
<organism evidence="7 8">
    <name type="scientific">Phaeodactylum tricornutum (strain CCAP 1055/1)</name>
    <dbReference type="NCBI Taxonomy" id="556484"/>
    <lineage>
        <taxon>Eukaryota</taxon>
        <taxon>Sar</taxon>
        <taxon>Stramenopiles</taxon>
        <taxon>Ochrophyta</taxon>
        <taxon>Bacillariophyta</taxon>
        <taxon>Bacillariophyceae</taxon>
        <taxon>Bacillariophycidae</taxon>
        <taxon>Naviculales</taxon>
        <taxon>Phaeodactylaceae</taxon>
        <taxon>Phaeodactylum</taxon>
    </lineage>
</organism>
<gene>
    <name evidence="7" type="ORF">PHATRDRAFT_34422</name>
</gene>
<evidence type="ECO:0000256" key="2">
    <source>
        <dbReference type="ARBA" id="ARBA00022723"/>
    </source>
</evidence>
<dbReference type="EMBL" id="CM000608">
    <property type="protein sequence ID" value="EEC49716.1"/>
    <property type="molecule type" value="Genomic_DNA"/>
</dbReference>
<evidence type="ECO:0000313" key="8">
    <source>
        <dbReference type="Proteomes" id="UP000000759"/>
    </source>
</evidence>
<reference evidence="8" key="2">
    <citation type="submission" date="2008-08" db="EMBL/GenBank/DDBJ databases">
        <authorList>
            <consortium name="Diatom Consortium"/>
            <person name="Grigoriev I."/>
            <person name="Grimwood J."/>
            <person name="Kuo A."/>
            <person name="Otillar R.P."/>
            <person name="Salamov A."/>
            <person name="Detter J.C."/>
            <person name="Lindquist E."/>
            <person name="Shapiro H."/>
            <person name="Lucas S."/>
            <person name="Glavina del Rio T."/>
            <person name="Pitluck S."/>
            <person name="Rokhsar D."/>
            <person name="Bowler C."/>
        </authorList>
    </citation>
    <scope>GENOME REANNOTATION</scope>
    <source>
        <strain evidence="8">CCAP 1055/1</strain>
    </source>
</reference>
<feature type="domain" description="TauD/TfdA-like" evidence="6">
    <location>
        <begin position="57"/>
        <end position="314"/>
    </location>
</feature>
<dbReference type="eggNOG" id="KOG3367">
    <property type="taxonomic scope" value="Eukaryota"/>
</dbReference>
<dbReference type="InterPro" id="IPR042098">
    <property type="entry name" value="TauD-like_sf"/>
</dbReference>
<dbReference type="InterPro" id="IPR003819">
    <property type="entry name" value="TauD/TfdA-like"/>
</dbReference>
<keyword evidence="8" id="KW-1185">Reference proteome</keyword>
<sequence length="329" mass="35977">MSLGITVISSTDETTANLTAPWYGASPTSVPYEMHRRGWEECLRCGGAERLGAIVDVVDDLTELDSDGASKILDAVRAHGMIVIKGQNLSRAEQVEFTSKLGEVIVLPSSFEGKDPEPFHPAIQRITNFWADGTWKGPSAKLGAYWHQDGQFWVPPKHNVLSILHAQATPPKGGETGFADLRGARATLSQPLLERASRASIQVSVRDIADFAKGSEEDLAQFPDASHAILQSHLLDGGPLLYVGSPHMKVQGLESAEAGKALLEMLLAHATSPAFTYFHAWDVGDVIVWDNTQTLHHAMPYNNDGTVKRELYRTQCRLNLSENADKEEL</sequence>
<evidence type="ECO:0000256" key="3">
    <source>
        <dbReference type="ARBA" id="ARBA00022964"/>
    </source>
</evidence>
<dbReference type="InterPro" id="IPR051178">
    <property type="entry name" value="TfdA_dioxygenase"/>
</dbReference>
<evidence type="ECO:0000256" key="1">
    <source>
        <dbReference type="ARBA" id="ARBA00005896"/>
    </source>
</evidence>
<evidence type="ECO:0000259" key="6">
    <source>
        <dbReference type="Pfam" id="PF02668"/>
    </source>
</evidence>
<dbReference type="STRING" id="556484.B7FW01"/>
<dbReference type="Proteomes" id="UP000000759">
    <property type="component" value="Chromosome 5"/>
</dbReference>
<reference evidence="7 8" key="1">
    <citation type="journal article" date="2008" name="Nature">
        <title>The Phaeodactylum genome reveals the evolutionary history of diatom genomes.</title>
        <authorList>
            <person name="Bowler C."/>
            <person name="Allen A.E."/>
            <person name="Badger J.H."/>
            <person name="Grimwood J."/>
            <person name="Jabbari K."/>
            <person name="Kuo A."/>
            <person name="Maheswari U."/>
            <person name="Martens C."/>
            <person name="Maumus F."/>
            <person name="Otillar R.P."/>
            <person name="Rayko E."/>
            <person name="Salamov A."/>
            <person name="Vandepoele K."/>
            <person name="Beszteri B."/>
            <person name="Gruber A."/>
            <person name="Heijde M."/>
            <person name="Katinka M."/>
            <person name="Mock T."/>
            <person name="Valentin K."/>
            <person name="Verret F."/>
            <person name="Berges J.A."/>
            <person name="Brownlee C."/>
            <person name="Cadoret J.P."/>
            <person name="Chiovitti A."/>
            <person name="Choi C.J."/>
            <person name="Coesel S."/>
            <person name="De Martino A."/>
            <person name="Detter J.C."/>
            <person name="Durkin C."/>
            <person name="Falciatore A."/>
            <person name="Fournet J."/>
            <person name="Haruta M."/>
            <person name="Huysman M.J."/>
            <person name="Jenkins B.D."/>
            <person name="Jiroutova K."/>
            <person name="Jorgensen R.E."/>
            <person name="Joubert Y."/>
            <person name="Kaplan A."/>
            <person name="Kroger N."/>
            <person name="Kroth P.G."/>
            <person name="La Roche J."/>
            <person name="Lindquist E."/>
            <person name="Lommer M."/>
            <person name="Martin-Jezequel V."/>
            <person name="Lopez P.J."/>
            <person name="Lucas S."/>
            <person name="Mangogna M."/>
            <person name="McGinnis K."/>
            <person name="Medlin L.K."/>
            <person name="Montsant A."/>
            <person name="Oudot-Le Secq M.P."/>
            <person name="Napoli C."/>
            <person name="Obornik M."/>
            <person name="Parker M.S."/>
            <person name="Petit J.L."/>
            <person name="Porcel B.M."/>
            <person name="Poulsen N."/>
            <person name="Robison M."/>
            <person name="Rychlewski L."/>
            <person name="Rynearson T.A."/>
            <person name="Schmutz J."/>
            <person name="Shapiro H."/>
            <person name="Siaut M."/>
            <person name="Stanley M."/>
            <person name="Sussman M.R."/>
            <person name="Taylor A.R."/>
            <person name="Vardi A."/>
            <person name="von Dassow P."/>
            <person name="Vyverman W."/>
            <person name="Willis A."/>
            <person name="Wyrwicz L.S."/>
            <person name="Rokhsar D.S."/>
            <person name="Weissenbach J."/>
            <person name="Armbrust E.V."/>
            <person name="Green B.R."/>
            <person name="Van de Peer Y."/>
            <person name="Grigoriev I.V."/>
        </authorList>
    </citation>
    <scope>NUCLEOTIDE SEQUENCE [LARGE SCALE GENOMIC DNA]</scope>
    <source>
        <strain evidence="7 8">CCAP 1055/1</strain>
    </source>
</reference>
<keyword evidence="5" id="KW-0408">Iron</keyword>
<dbReference type="HOGENOM" id="CLU_036005_2_0_1"/>
<dbReference type="Pfam" id="PF02668">
    <property type="entry name" value="TauD"/>
    <property type="match status" value="1"/>
</dbReference>
<dbReference type="Gene3D" id="3.60.130.10">
    <property type="entry name" value="Clavaminate synthase-like"/>
    <property type="match status" value="1"/>
</dbReference>
<evidence type="ECO:0000256" key="4">
    <source>
        <dbReference type="ARBA" id="ARBA00023002"/>
    </source>
</evidence>
<dbReference type="PANTHER" id="PTHR43779:SF3">
    <property type="entry name" value="(3R)-3-[(CARBOXYMETHYL)AMINO]FATTY ACID OXYGENASE_DECARBOXYLASE"/>
    <property type="match status" value="1"/>
</dbReference>
<keyword evidence="2" id="KW-0479">Metal-binding</keyword>
<evidence type="ECO:0000256" key="5">
    <source>
        <dbReference type="ARBA" id="ARBA00023004"/>
    </source>
</evidence>
<evidence type="ECO:0000313" key="7">
    <source>
        <dbReference type="EMBL" id="EEC49716.1"/>
    </source>
</evidence>
<dbReference type="GO" id="GO:0051213">
    <property type="term" value="F:dioxygenase activity"/>
    <property type="evidence" value="ECO:0007669"/>
    <property type="project" value="UniProtKB-KW"/>
</dbReference>
<dbReference type="RefSeq" id="XP_002179018.1">
    <property type="nucleotide sequence ID" value="XM_002178982.1"/>
</dbReference>
<dbReference type="PANTHER" id="PTHR43779">
    <property type="entry name" value="DIOXYGENASE RV0097-RELATED"/>
    <property type="match status" value="1"/>
</dbReference>
<dbReference type="SUPFAM" id="SSF51197">
    <property type="entry name" value="Clavaminate synthase-like"/>
    <property type="match status" value="1"/>
</dbReference>
<dbReference type="OrthoDB" id="5818554at2759"/>
<keyword evidence="3" id="KW-0223">Dioxygenase</keyword>
<dbReference type="GO" id="GO:0046872">
    <property type="term" value="F:metal ion binding"/>
    <property type="evidence" value="ECO:0007669"/>
    <property type="project" value="UniProtKB-KW"/>
</dbReference>
<accession>B7FW01</accession>
<protein>
    <recommendedName>
        <fullName evidence="6">TauD/TfdA-like domain-containing protein</fullName>
    </recommendedName>
</protein>
<keyword evidence="4" id="KW-0560">Oxidoreductase</keyword>
<dbReference type="PaxDb" id="2850-Phatr34422"/>
<dbReference type="GeneID" id="7199807"/>
<dbReference type="InParanoid" id="B7FW01"/>
<dbReference type="OMA" id="GGSWTHF"/>
<dbReference type="AlphaFoldDB" id="B7FW01"/>